<dbReference type="AlphaFoldDB" id="A0A7V2SYZ7"/>
<evidence type="ECO:0000313" key="2">
    <source>
        <dbReference type="EMBL" id="HFC47199.1"/>
    </source>
</evidence>
<evidence type="ECO:0008006" key="3">
    <source>
        <dbReference type="Google" id="ProtNLM"/>
    </source>
</evidence>
<accession>A0A7V2SYZ7</accession>
<sequence>MRDFIKNTIILLCIGLLLQGCAAKTKIEEFSREDVDLSYITKIAVLPFENHTKDEFAAQRMRDITITQVLAMGLFDVVDKGVVDSALMDFAVEPGKPIDSPILKRLGKRLGVDAFLMGEVNEVGEDRRGSMSFPLVSLTMRLVDSKAVLVLWRASGHKSGYSTMYRLFGISPKDSFEVSMELVRDMLRTIPVSGVKGGMESGGEMPEAGPVVEQGGDNATQ</sequence>
<dbReference type="EMBL" id="DRND01000389">
    <property type="protein sequence ID" value="HFC47199.1"/>
    <property type="molecule type" value="Genomic_DNA"/>
</dbReference>
<dbReference type="Pfam" id="PF05643">
    <property type="entry name" value="GNA1162-like"/>
    <property type="match status" value="1"/>
</dbReference>
<proteinExistence type="predicted"/>
<dbReference type="InterPro" id="IPR008517">
    <property type="entry name" value="GNA1162-like"/>
</dbReference>
<dbReference type="Proteomes" id="UP000885797">
    <property type="component" value="Unassembled WGS sequence"/>
</dbReference>
<feature type="region of interest" description="Disordered" evidence="1">
    <location>
        <begin position="197"/>
        <end position="221"/>
    </location>
</feature>
<reference evidence="2" key="1">
    <citation type="journal article" date="2020" name="mSystems">
        <title>Genome- and Community-Level Interaction Insights into Carbon Utilization and Element Cycling Functions of Hydrothermarchaeota in Hydrothermal Sediment.</title>
        <authorList>
            <person name="Zhou Z."/>
            <person name="Liu Y."/>
            <person name="Xu W."/>
            <person name="Pan J."/>
            <person name="Luo Z.H."/>
            <person name="Li M."/>
        </authorList>
    </citation>
    <scope>NUCLEOTIDE SEQUENCE [LARGE SCALE GENOMIC DNA]</scope>
    <source>
        <strain evidence="2">HyVt-503</strain>
    </source>
</reference>
<dbReference type="Gene3D" id="3.40.50.10610">
    <property type="entry name" value="ABC-type transport auxiliary lipoprotein component"/>
    <property type="match status" value="1"/>
</dbReference>
<organism evidence="2">
    <name type="scientific">Dissulfuribacter thermophilus</name>
    <dbReference type="NCBI Taxonomy" id="1156395"/>
    <lineage>
        <taxon>Bacteria</taxon>
        <taxon>Pseudomonadati</taxon>
        <taxon>Thermodesulfobacteriota</taxon>
        <taxon>Dissulfuribacteria</taxon>
        <taxon>Dissulfuribacterales</taxon>
        <taxon>Dissulfuribacteraceae</taxon>
        <taxon>Dissulfuribacter</taxon>
    </lineage>
</organism>
<protein>
    <recommendedName>
        <fullName evidence="3">Lipoprotein</fullName>
    </recommendedName>
</protein>
<comment type="caution">
    <text evidence="2">The sequence shown here is derived from an EMBL/GenBank/DDBJ whole genome shotgun (WGS) entry which is preliminary data.</text>
</comment>
<evidence type="ECO:0000256" key="1">
    <source>
        <dbReference type="SAM" id="MobiDB-lite"/>
    </source>
</evidence>
<name>A0A7V2SYZ7_9BACT</name>
<gene>
    <name evidence="2" type="ORF">ENJ63_04880</name>
</gene>
<dbReference type="PROSITE" id="PS51257">
    <property type="entry name" value="PROKAR_LIPOPROTEIN"/>
    <property type="match status" value="1"/>
</dbReference>